<dbReference type="InterPro" id="IPR013175">
    <property type="entry name" value="INO80_su_Ies4"/>
</dbReference>
<feature type="compositionally biased region" description="Basic residues" evidence="1">
    <location>
        <begin position="134"/>
        <end position="143"/>
    </location>
</feature>
<protein>
    <submittedName>
        <fullName evidence="2">DUF1711-domain-containing protein</fullName>
    </submittedName>
</protein>
<feature type="compositionally biased region" description="Polar residues" evidence="1">
    <location>
        <begin position="221"/>
        <end position="234"/>
    </location>
</feature>
<organism evidence="2 3">
    <name type="scientific">Coniochaeta ligniaria NRRL 30616</name>
    <dbReference type="NCBI Taxonomy" id="1408157"/>
    <lineage>
        <taxon>Eukaryota</taxon>
        <taxon>Fungi</taxon>
        <taxon>Dikarya</taxon>
        <taxon>Ascomycota</taxon>
        <taxon>Pezizomycotina</taxon>
        <taxon>Sordariomycetes</taxon>
        <taxon>Sordariomycetidae</taxon>
        <taxon>Coniochaetales</taxon>
        <taxon>Coniochaetaceae</taxon>
        <taxon>Coniochaeta</taxon>
    </lineage>
</organism>
<feature type="compositionally biased region" description="Polar residues" evidence="1">
    <location>
        <begin position="74"/>
        <end position="93"/>
    </location>
</feature>
<feature type="region of interest" description="Disordered" evidence="1">
    <location>
        <begin position="1"/>
        <end position="169"/>
    </location>
</feature>
<dbReference type="PANTHER" id="PTHR28061:SF1">
    <property type="entry name" value="INO80 COMPLEX SUBUNIT 4"/>
    <property type="match status" value="1"/>
</dbReference>
<gene>
    <name evidence="2" type="ORF">CONLIGDRAFT_585657</name>
</gene>
<feature type="compositionally biased region" description="Basic and acidic residues" evidence="1">
    <location>
        <begin position="58"/>
        <end position="72"/>
    </location>
</feature>
<keyword evidence="3" id="KW-1185">Reference proteome</keyword>
<dbReference type="EMBL" id="KV875106">
    <property type="protein sequence ID" value="OIW23573.1"/>
    <property type="molecule type" value="Genomic_DNA"/>
</dbReference>
<accession>A0A1J7I822</accession>
<reference evidence="2 3" key="1">
    <citation type="submission" date="2016-10" db="EMBL/GenBank/DDBJ databases">
        <title>Draft genome sequence of Coniochaeta ligniaria NRRL30616, a lignocellulolytic fungus for bioabatement of inhibitors in plant biomass hydrolysates.</title>
        <authorList>
            <consortium name="DOE Joint Genome Institute"/>
            <person name="Jimenez D.J."/>
            <person name="Hector R.E."/>
            <person name="Riley R."/>
            <person name="Sun H."/>
            <person name="Grigoriev I.V."/>
            <person name="Van Elsas J.D."/>
            <person name="Nichols N.N."/>
        </authorList>
    </citation>
    <scope>NUCLEOTIDE SEQUENCE [LARGE SCALE GENOMIC DNA]</scope>
    <source>
        <strain evidence="2 3">NRRL 30616</strain>
    </source>
</reference>
<dbReference type="OrthoDB" id="4093188at2759"/>
<feature type="compositionally biased region" description="Polar residues" evidence="1">
    <location>
        <begin position="1"/>
        <end position="10"/>
    </location>
</feature>
<dbReference type="Proteomes" id="UP000182658">
    <property type="component" value="Unassembled WGS sequence"/>
</dbReference>
<feature type="compositionally biased region" description="Low complexity" evidence="1">
    <location>
        <begin position="263"/>
        <end position="279"/>
    </location>
</feature>
<dbReference type="GO" id="GO:0031011">
    <property type="term" value="C:Ino80 complex"/>
    <property type="evidence" value="ECO:0007669"/>
    <property type="project" value="InterPro"/>
</dbReference>
<evidence type="ECO:0000313" key="3">
    <source>
        <dbReference type="Proteomes" id="UP000182658"/>
    </source>
</evidence>
<feature type="compositionally biased region" description="Low complexity" evidence="1">
    <location>
        <begin position="20"/>
        <end position="30"/>
    </location>
</feature>
<dbReference type="PANTHER" id="PTHR28061">
    <property type="entry name" value="INO EIGHTY SUBUNIT 4"/>
    <property type="match status" value="1"/>
</dbReference>
<feature type="compositionally biased region" description="Low complexity" evidence="1">
    <location>
        <begin position="94"/>
        <end position="111"/>
    </location>
</feature>
<sequence length="279" mass="28851">MASGSKTATMTKDRRKSGNATTKTTAIRRSTTPEKTQSRIVALKVDPRKLRAILDPASLKKEDTPVKEDVKESPATSTTIPAPSNPENASDSNPATPAASGTPAPQAMGPPVEGPKKKGVKRSAGAANGEPKARGKPGPKKKQRLDDGTLVEGGKANGAGAAHKLGPKANQGAINAGLRALDRSGKPCRRWNKGGFTLKSFTGTVWEVPRWTAPPKPKPEGTSTEESATVSAEGSSKENKENGVEKTPNDSNHGGDVEMRSVPSIAAANSPAPFAIAAA</sequence>
<dbReference type="Pfam" id="PF08193">
    <property type="entry name" value="INO80_Ies4"/>
    <property type="match status" value="1"/>
</dbReference>
<dbReference type="InParanoid" id="A0A1J7I822"/>
<evidence type="ECO:0000256" key="1">
    <source>
        <dbReference type="SAM" id="MobiDB-lite"/>
    </source>
</evidence>
<dbReference type="AlphaFoldDB" id="A0A1J7I822"/>
<feature type="compositionally biased region" description="Basic and acidic residues" evidence="1">
    <location>
        <begin position="235"/>
        <end position="259"/>
    </location>
</feature>
<feature type="region of interest" description="Disordered" evidence="1">
    <location>
        <begin position="208"/>
        <end position="279"/>
    </location>
</feature>
<name>A0A1J7I822_9PEZI</name>
<dbReference type="GO" id="GO:0006338">
    <property type="term" value="P:chromatin remodeling"/>
    <property type="evidence" value="ECO:0007669"/>
    <property type="project" value="InterPro"/>
</dbReference>
<evidence type="ECO:0000313" key="2">
    <source>
        <dbReference type="EMBL" id="OIW23573.1"/>
    </source>
</evidence>
<dbReference type="STRING" id="1408157.A0A1J7I822"/>
<proteinExistence type="predicted"/>